<name>A0ABV7Z7I1_9DEIO</name>
<dbReference type="Proteomes" id="UP001595803">
    <property type="component" value="Unassembled WGS sequence"/>
</dbReference>
<proteinExistence type="predicted"/>
<dbReference type="Gene3D" id="1.10.3210.10">
    <property type="entry name" value="Hypothetical protein af1432"/>
    <property type="match status" value="1"/>
</dbReference>
<dbReference type="EMBL" id="JBHRZG010000006">
    <property type="protein sequence ID" value="MFC3832273.1"/>
    <property type="molecule type" value="Genomic_DNA"/>
</dbReference>
<dbReference type="InterPro" id="IPR006674">
    <property type="entry name" value="HD_domain"/>
</dbReference>
<comment type="caution">
    <text evidence="2">The sequence shown here is derived from an EMBL/GenBank/DDBJ whole genome shotgun (WGS) entry which is preliminary data.</text>
</comment>
<keyword evidence="3" id="KW-1185">Reference proteome</keyword>
<feature type="domain" description="HD" evidence="1">
    <location>
        <begin position="27"/>
        <end position="107"/>
    </location>
</feature>
<dbReference type="RefSeq" id="WP_322474297.1">
    <property type="nucleotide sequence ID" value="NZ_JBHRZG010000006.1"/>
</dbReference>
<evidence type="ECO:0000259" key="1">
    <source>
        <dbReference type="Pfam" id="PF01966"/>
    </source>
</evidence>
<dbReference type="SUPFAM" id="SSF109604">
    <property type="entry name" value="HD-domain/PDEase-like"/>
    <property type="match status" value="1"/>
</dbReference>
<evidence type="ECO:0000313" key="3">
    <source>
        <dbReference type="Proteomes" id="UP001595803"/>
    </source>
</evidence>
<reference evidence="3" key="1">
    <citation type="journal article" date="2019" name="Int. J. Syst. Evol. Microbiol.">
        <title>The Global Catalogue of Microorganisms (GCM) 10K type strain sequencing project: providing services to taxonomists for standard genome sequencing and annotation.</title>
        <authorList>
            <consortium name="The Broad Institute Genomics Platform"/>
            <consortium name="The Broad Institute Genome Sequencing Center for Infectious Disease"/>
            <person name="Wu L."/>
            <person name="Ma J."/>
        </authorList>
    </citation>
    <scope>NUCLEOTIDE SEQUENCE [LARGE SCALE GENOMIC DNA]</scope>
    <source>
        <strain evidence="3">CCTCC AB 2017081</strain>
    </source>
</reference>
<dbReference type="Pfam" id="PF01966">
    <property type="entry name" value="HD"/>
    <property type="match status" value="1"/>
</dbReference>
<gene>
    <name evidence="2" type="ORF">ACFOSB_05335</name>
</gene>
<sequence>MTDLHRIRTELADAFALGTHSLHGPAHWAGVELHAVRLAELGGGDPEVCRWFAVFHDAARQDEGHDTGHGARGAALVQHHRPRLPLTDAQVEVLAQACHSHELGHVTDDPTIGACWDADRLELVRVGIRPRADLMSTAAGQAAARDREGWMRTLAAQE</sequence>
<organism evidence="2 3">
    <name type="scientific">Deinococcus rufus</name>
    <dbReference type="NCBI Taxonomy" id="2136097"/>
    <lineage>
        <taxon>Bacteria</taxon>
        <taxon>Thermotogati</taxon>
        <taxon>Deinococcota</taxon>
        <taxon>Deinococci</taxon>
        <taxon>Deinococcales</taxon>
        <taxon>Deinococcaceae</taxon>
        <taxon>Deinococcus</taxon>
    </lineage>
</organism>
<evidence type="ECO:0000313" key="2">
    <source>
        <dbReference type="EMBL" id="MFC3832273.1"/>
    </source>
</evidence>
<protein>
    <submittedName>
        <fullName evidence="2">HD domain-containing protein</fullName>
    </submittedName>
</protein>
<accession>A0ABV7Z7I1</accession>